<keyword evidence="2" id="KW-1185">Reference proteome</keyword>
<gene>
    <name evidence="1" type="ORF">QFC20_005264</name>
</gene>
<comment type="caution">
    <text evidence="1">The sequence shown here is derived from an EMBL/GenBank/DDBJ whole genome shotgun (WGS) entry which is preliminary data.</text>
</comment>
<accession>A0ACC2VR51</accession>
<dbReference type="EMBL" id="JASBWS010000070">
    <property type="protein sequence ID" value="KAJ9101382.1"/>
    <property type="molecule type" value="Genomic_DNA"/>
</dbReference>
<sequence length="261" mass="28889">MPDTAKTTFQGSCLCKAVTFTVHLPKGLADNGTCNCSHCSKRGIIWQFADPGDLTLEKGQEKLRGYQFGAKTTTHQFCGECGTFVLGAPYDATKKMPFNVRALRDIDIHDVSTVSYSDKDREPAYAPSSTPLDHNLAVPEGKKLYQGSCHCQAVRFAVVHDPLEKSEANDCNCSLCGGNGTLWIYPDQSEFYMPASSRENLGHYQFGIKDNNHFFCKTCGVNVYEQRNSKDNMGVNVRLLDGCEDEVAKMKIKKSDGLNDK</sequence>
<name>A0ACC2VR51_9TREE</name>
<reference evidence="1" key="1">
    <citation type="submission" date="2023-04" db="EMBL/GenBank/DDBJ databases">
        <title>Draft Genome sequencing of Naganishia species isolated from polar environments using Oxford Nanopore Technology.</title>
        <authorList>
            <person name="Leo P."/>
            <person name="Venkateswaran K."/>
        </authorList>
    </citation>
    <scope>NUCLEOTIDE SEQUENCE</scope>
    <source>
        <strain evidence="1">MNA-CCFEE 5262</strain>
    </source>
</reference>
<organism evidence="1 2">
    <name type="scientific">Naganishia adeliensis</name>
    <dbReference type="NCBI Taxonomy" id="92952"/>
    <lineage>
        <taxon>Eukaryota</taxon>
        <taxon>Fungi</taxon>
        <taxon>Dikarya</taxon>
        <taxon>Basidiomycota</taxon>
        <taxon>Agaricomycotina</taxon>
        <taxon>Tremellomycetes</taxon>
        <taxon>Filobasidiales</taxon>
        <taxon>Filobasidiaceae</taxon>
        <taxon>Naganishia</taxon>
    </lineage>
</organism>
<proteinExistence type="predicted"/>
<evidence type="ECO:0000313" key="2">
    <source>
        <dbReference type="Proteomes" id="UP001230649"/>
    </source>
</evidence>
<dbReference type="Proteomes" id="UP001230649">
    <property type="component" value="Unassembled WGS sequence"/>
</dbReference>
<evidence type="ECO:0000313" key="1">
    <source>
        <dbReference type="EMBL" id="KAJ9101382.1"/>
    </source>
</evidence>
<protein>
    <submittedName>
        <fullName evidence="1">Uncharacterized protein</fullName>
    </submittedName>
</protein>